<sequence>MYKTKEEKKKNYHGLGGLQRKKDNTQQDILENSPLHTVPFQARDFHVLQLKGKETKSDSSGKTVQLSGKPPEKKKPPSVNVRIQPGISRSLYSNNGEEIASVDGDTATSVQFTDYGKTKIKDSAIKKIADDNKGKITSHDILQYFANMHTLKKEKKSSRQNPKMIKKRKNGWRKHLTEYESVLIFTFRLEEVMDSVLKQGVIYGDDLANLEAELAMYYEVVKKHAGKDFLLSAVYVIKHAGNILFHEMKLEEREQIHNCLKEIQRRKEEMLEERQFILLELAKETPDDPEIALRGDDCSGFAWLMAELYPKTAESGKEVSTDEYIEKNIGIYSSVSGYSYHYFLWLTENAAETGGGVTVETCAGKGQTYRAVFSIRSSVNTPDNPVTGIDKRTIETGYTTVNNHVTRGDERILRFCFEKVQELLQGLSKNQNGKYVVPKAMAKEFSFANIYRFYSENRNKKPEDKKMSGLLMDVNKYFEQNIEMEKGVIVFGS</sequence>
<evidence type="ECO:0000256" key="1">
    <source>
        <dbReference type="SAM" id="Coils"/>
    </source>
</evidence>
<protein>
    <submittedName>
        <fullName evidence="3">Uncharacterized protein</fullName>
    </submittedName>
</protein>
<keyword evidence="4" id="KW-1185">Reference proteome</keyword>
<dbReference type="EMBL" id="FOHN01000010">
    <property type="protein sequence ID" value="SET19006.1"/>
    <property type="molecule type" value="Genomic_DNA"/>
</dbReference>
<dbReference type="RefSeq" id="WP_092477748.1">
    <property type="nucleotide sequence ID" value="NZ_FOHN01000010.1"/>
</dbReference>
<keyword evidence="1" id="KW-0175">Coiled coil</keyword>
<dbReference type="AlphaFoldDB" id="A0A1I0CHD1"/>
<feature type="coiled-coil region" evidence="1">
    <location>
        <begin position="253"/>
        <end position="280"/>
    </location>
</feature>
<dbReference type="Proteomes" id="UP000199800">
    <property type="component" value="Unassembled WGS sequence"/>
</dbReference>
<evidence type="ECO:0000313" key="3">
    <source>
        <dbReference type="EMBL" id="SET19006.1"/>
    </source>
</evidence>
<reference evidence="3 4" key="1">
    <citation type="submission" date="2016-10" db="EMBL/GenBank/DDBJ databases">
        <authorList>
            <person name="de Groot N.N."/>
        </authorList>
    </citation>
    <scope>NUCLEOTIDE SEQUENCE [LARGE SCALE GENOMIC DNA]</scope>
    <source>
        <strain evidence="3 4">DSM 1801</strain>
    </source>
</reference>
<organism evidence="3 4">
    <name type="scientific">[Clostridium] polysaccharolyticum</name>
    <dbReference type="NCBI Taxonomy" id="29364"/>
    <lineage>
        <taxon>Bacteria</taxon>
        <taxon>Bacillati</taxon>
        <taxon>Bacillota</taxon>
        <taxon>Clostridia</taxon>
        <taxon>Lachnospirales</taxon>
        <taxon>Lachnospiraceae</taxon>
    </lineage>
</organism>
<evidence type="ECO:0000256" key="2">
    <source>
        <dbReference type="SAM" id="MobiDB-lite"/>
    </source>
</evidence>
<feature type="region of interest" description="Disordered" evidence="2">
    <location>
        <begin position="52"/>
        <end position="81"/>
    </location>
</feature>
<feature type="region of interest" description="Disordered" evidence="2">
    <location>
        <begin position="1"/>
        <end position="36"/>
    </location>
</feature>
<accession>A0A1I0CHD1</accession>
<name>A0A1I0CHD1_9FIRM</name>
<gene>
    <name evidence="3" type="ORF">SAMN04487772_11015</name>
</gene>
<proteinExistence type="predicted"/>
<evidence type="ECO:0000313" key="4">
    <source>
        <dbReference type="Proteomes" id="UP000199800"/>
    </source>
</evidence>